<gene>
    <name evidence="1" type="ORF">SO802_021615</name>
</gene>
<keyword evidence="2" id="KW-1185">Reference proteome</keyword>
<evidence type="ECO:0000313" key="1">
    <source>
        <dbReference type="EMBL" id="KAK9996929.1"/>
    </source>
</evidence>
<protein>
    <submittedName>
        <fullName evidence="1">Uncharacterized protein</fullName>
    </submittedName>
</protein>
<reference evidence="1 2" key="1">
    <citation type="submission" date="2024-01" db="EMBL/GenBank/DDBJ databases">
        <title>A telomere-to-telomere, gap-free genome of sweet tea (Lithocarpus litseifolius).</title>
        <authorList>
            <person name="Zhou J."/>
        </authorList>
    </citation>
    <scope>NUCLEOTIDE SEQUENCE [LARGE SCALE GENOMIC DNA]</scope>
    <source>
        <strain evidence="1">Zhou-2022a</strain>
        <tissue evidence="1">Leaf</tissue>
    </source>
</reference>
<dbReference type="Proteomes" id="UP001459277">
    <property type="component" value="Unassembled WGS sequence"/>
</dbReference>
<dbReference type="EMBL" id="JAZDWU010000007">
    <property type="protein sequence ID" value="KAK9996929.1"/>
    <property type="molecule type" value="Genomic_DNA"/>
</dbReference>
<name>A0AAW2CIA6_9ROSI</name>
<proteinExistence type="predicted"/>
<accession>A0AAW2CIA6</accession>
<evidence type="ECO:0000313" key="2">
    <source>
        <dbReference type="Proteomes" id="UP001459277"/>
    </source>
</evidence>
<organism evidence="1 2">
    <name type="scientific">Lithocarpus litseifolius</name>
    <dbReference type="NCBI Taxonomy" id="425828"/>
    <lineage>
        <taxon>Eukaryota</taxon>
        <taxon>Viridiplantae</taxon>
        <taxon>Streptophyta</taxon>
        <taxon>Embryophyta</taxon>
        <taxon>Tracheophyta</taxon>
        <taxon>Spermatophyta</taxon>
        <taxon>Magnoliopsida</taxon>
        <taxon>eudicotyledons</taxon>
        <taxon>Gunneridae</taxon>
        <taxon>Pentapetalae</taxon>
        <taxon>rosids</taxon>
        <taxon>fabids</taxon>
        <taxon>Fagales</taxon>
        <taxon>Fagaceae</taxon>
        <taxon>Lithocarpus</taxon>
    </lineage>
</organism>
<comment type="caution">
    <text evidence="1">The sequence shown here is derived from an EMBL/GenBank/DDBJ whole genome shotgun (WGS) entry which is preliminary data.</text>
</comment>
<sequence length="84" mass="9199">MEARRGNGTINGASARFRVSPVALVLLELLRCDLPNHHRRLAHHMAAAGLAEEPRGLAEALALHESVLMIGFSLGYVWNEILCN</sequence>
<dbReference type="AlphaFoldDB" id="A0AAW2CIA6"/>